<accession>A0A1A6BJW5</accession>
<reference evidence="1 2" key="1">
    <citation type="submission" date="2016-06" db="EMBL/GenBank/DDBJ databases">
        <authorList>
            <person name="Kjaerup R.B."/>
            <person name="Dalgaard T.S."/>
            <person name="Juul-Madsen H.R."/>
        </authorList>
    </citation>
    <scope>NUCLEOTIDE SEQUENCE [LARGE SCALE GENOMIC DNA]</scope>
    <source>
        <strain evidence="1 2">1245752.6</strain>
    </source>
</reference>
<dbReference type="RefSeq" id="WP_065133323.1">
    <property type="nucleotide sequence ID" value="NZ_MAEM01000176.1"/>
</dbReference>
<dbReference type="Proteomes" id="UP000093757">
    <property type="component" value="Unassembled WGS sequence"/>
</dbReference>
<dbReference type="EMBL" id="MAEM01000176">
    <property type="protein sequence ID" value="OBS02509.1"/>
    <property type="molecule type" value="Genomic_DNA"/>
</dbReference>
<gene>
    <name evidence="1" type="ORF">A9W98_14555</name>
</gene>
<sequence>MAVIPFPQPEPADQPKPLPHNSILGVDLTELLGALVAAYGDMTVGDALQELSQVPLKDVMRELFGIGGE</sequence>
<organism evidence="1 2">
    <name type="scientific">Mycobacterium gordonae</name>
    <dbReference type="NCBI Taxonomy" id="1778"/>
    <lineage>
        <taxon>Bacteria</taxon>
        <taxon>Bacillati</taxon>
        <taxon>Actinomycetota</taxon>
        <taxon>Actinomycetes</taxon>
        <taxon>Mycobacteriales</taxon>
        <taxon>Mycobacteriaceae</taxon>
        <taxon>Mycobacterium</taxon>
    </lineage>
</organism>
<protein>
    <submittedName>
        <fullName evidence="1">Uncharacterized protein</fullName>
    </submittedName>
</protein>
<evidence type="ECO:0000313" key="2">
    <source>
        <dbReference type="Proteomes" id="UP000093757"/>
    </source>
</evidence>
<comment type="caution">
    <text evidence="1">The sequence shown here is derived from an EMBL/GenBank/DDBJ whole genome shotgun (WGS) entry which is preliminary data.</text>
</comment>
<name>A0A1A6BJW5_MYCGO</name>
<dbReference type="AlphaFoldDB" id="A0A1A6BJW5"/>
<evidence type="ECO:0000313" key="1">
    <source>
        <dbReference type="EMBL" id="OBS02509.1"/>
    </source>
</evidence>
<proteinExistence type="predicted"/>